<feature type="coiled-coil region" evidence="3">
    <location>
        <begin position="289"/>
        <end position="316"/>
    </location>
</feature>
<keyword evidence="5" id="KW-0416">Keratin</keyword>
<dbReference type="PRINTS" id="PR01248">
    <property type="entry name" value="TYPE1KERATIN"/>
</dbReference>
<feature type="domain" description="IF rod" evidence="4">
    <location>
        <begin position="370"/>
        <end position="489"/>
    </location>
</feature>
<dbReference type="InterPro" id="IPR002957">
    <property type="entry name" value="Keratin_I"/>
</dbReference>
<dbReference type="GO" id="GO:0005198">
    <property type="term" value="F:structural molecule activity"/>
    <property type="evidence" value="ECO:0007669"/>
    <property type="project" value="InterPro"/>
</dbReference>
<comment type="caution">
    <text evidence="5">The sequence shown here is derived from an EMBL/GenBank/DDBJ whole genome shotgun (WGS) entry which is preliminary data.</text>
</comment>
<proteinExistence type="predicted"/>
<evidence type="ECO:0000259" key="4">
    <source>
        <dbReference type="PROSITE" id="PS51842"/>
    </source>
</evidence>
<sequence length="517" mass="57850">MYSSNRSINMSSSSRRVGSMGAGSVYGGAGGSGVRVSQANSSFSAGRSFNLTDGVDVSANEKATMQNLNDRLATYLDKVRSLEKANGELELKIRLFLESKSRPEAHDSSAFRGTIIDQQDQINFAARGNAALVLTIDNAQLATEDFKMKYENELAMRQSVEADITGLRKRTHEEDLLVQRHQIGGQVNVEVDAAPQEDLSAVIAQIREHYETMASKNRKDLESWFHTKTAELNQEVSVSTETLHTTKSEIGEVRRLAQSLEIKLQAQISKKGAVEMSLAETQSRYSIMLEGYQRQVEALESQLGQLRGDLERQGQQYQMLLDIKTRLELEIAEYRRLLDGEISPPPSPTSKTTKITRVVTITQEVNEFGNAKSEELNKEVAVSTETLQSSRSEITEVKRTLQGLEIELQAQLSMKASLEGTLGDTQNRYSNMMGDYQNKVLGLEGQLAQLRSDLERQGHEYQVLLDTKTRLEMEISEYRRLLDGELFSPPATKTQKVLIITKEYTDDEEVSSESQEV</sequence>
<keyword evidence="2 3" id="KW-0175">Coiled coil</keyword>
<protein>
    <submittedName>
        <fullName evidence="5">Keratin type I cytoskeletal 13</fullName>
    </submittedName>
</protein>
<keyword evidence="1" id="KW-0403">Intermediate filament</keyword>
<feature type="domain" description="IF rod" evidence="4">
    <location>
        <begin position="61"/>
        <end position="345"/>
    </location>
</feature>
<dbReference type="Gene3D" id="1.20.5.170">
    <property type="match status" value="2"/>
</dbReference>
<gene>
    <name evidence="5" type="ORF">KUDE01_003199</name>
</gene>
<dbReference type="PANTHER" id="PTHR23239">
    <property type="entry name" value="INTERMEDIATE FILAMENT"/>
    <property type="match status" value="1"/>
</dbReference>
<evidence type="ECO:0000256" key="1">
    <source>
        <dbReference type="ARBA" id="ARBA00022754"/>
    </source>
</evidence>
<name>A0AAD9B757_DISEL</name>
<dbReference type="GO" id="GO:0005882">
    <property type="term" value="C:intermediate filament"/>
    <property type="evidence" value="ECO:0007669"/>
    <property type="project" value="UniProtKB-KW"/>
</dbReference>
<dbReference type="Pfam" id="PF00038">
    <property type="entry name" value="Filament"/>
    <property type="match status" value="2"/>
</dbReference>
<keyword evidence="6" id="KW-1185">Reference proteome</keyword>
<dbReference type="FunFam" id="1.20.5.500:FF:000001">
    <property type="entry name" value="Type II keratin 23"/>
    <property type="match status" value="1"/>
</dbReference>
<dbReference type="PROSITE" id="PS51842">
    <property type="entry name" value="IF_ROD_2"/>
    <property type="match status" value="2"/>
</dbReference>
<organism evidence="5 6">
    <name type="scientific">Dissostichus eleginoides</name>
    <name type="common">Patagonian toothfish</name>
    <name type="synonym">Dissostichus amissus</name>
    <dbReference type="NCBI Taxonomy" id="100907"/>
    <lineage>
        <taxon>Eukaryota</taxon>
        <taxon>Metazoa</taxon>
        <taxon>Chordata</taxon>
        <taxon>Craniata</taxon>
        <taxon>Vertebrata</taxon>
        <taxon>Euteleostomi</taxon>
        <taxon>Actinopterygii</taxon>
        <taxon>Neopterygii</taxon>
        <taxon>Teleostei</taxon>
        <taxon>Neoteleostei</taxon>
        <taxon>Acanthomorphata</taxon>
        <taxon>Eupercaria</taxon>
        <taxon>Perciformes</taxon>
        <taxon>Notothenioidei</taxon>
        <taxon>Nototheniidae</taxon>
        <taxon>Dissostichus</taxon>
    </lineage>
</organism>
<feature type="coiled-coil region" evidence="3">
    <location>
        <begin position="65"/>
        <end position="92"/>
    </location>
</feature>
<dbReference type="Proteomes" id="UP001228049">
    <property type="component" value="Unassembled WGS sequence"/>
</dbReference>
<dbReference type="Gene3D" id="1.20.5.1160">
    <property type="entry name" value="Vasodilator-stimulated phosphoprotein"/>
    <property type="match status" value="1"/>
</dbReference>
<dbReference type="PANTHER" id="PTHR23239:SF367">
    <property type="entry name" value="KERATIN 15-RELATED"/>
    <property type="match status" value="1"/>
</dbReference>
<evidence type="ECO:0000313" key="6">
    <source>
        <dbReference type="Proteomes" id="UP001228049"/>
    </source>
</evidence>
<reference evidence="5" key="1">
    <citation type="submission" date="2023-04" db="EMBL/GenBank/DDBJ databases">
        <title>Chromosome-level genome of Chaenocephalus aceratus.</title>
        <authorList>
            <person name="Park H."/>
        </authorList>
    </citation>
    <scope>NUCLEOTIDE SEQUENCE</scope>
    <source>
        <strain evidence="5">DE</strain>
        <tissue evidence="5">Muscle</tissue>
    </source>
</reference>
<evidence type="ECO:0000256" key="2">
    <source>
        <dbReference type="ARBA" id="ARBA00023054"/>
    </source>
</evidence>
<accession>A0AAD9B757</accession>
<dbReference type="InterPro" id="IPR039008">
    <property type="entry name" value="IF_rod_dom"/>
</dbReference>
<evidence type="ECO:0000256" key="3">
    <source>
        <dbReference type="SAM" id="Coils"/>
    </source>
</evidence>
<dbReference type="SUPFAM" id="SSF64593">
    <property type="entry name" value="Intermediate filament protein, coiled coil region"/>
    <property type="match status" value="3"/>
</dbReference>
<dbReference type="AlphaFoldDB" id="A0AAD9B757"/>
<dbReference type="SMART" id="SM01391">
    <property type="entry name" value="Filament"/>
    <property type="match status" value="2"/>
</dbReference>
<dbReference type="FunFam" id="1.20.5.170:FF:000002">
    <property type="entry name" value="Type I keratin KA11"/>
    <property type="match status" value="2"/>
</dbReference>
<dbReference type="Gene3D" id="1.20.5.500">
    <property type="entry name" value="Single helix bin"/>
    <property type="match status" value="2"/>
</dbReference>
<dbReference type="EMBL" id="JASDAP010000027">
    <property type="protein sequence ID" value="KAK1877891.1"/>
    <property type="molecule type" value="Genomic_DNA"/>
</dbReference>
<evidence type="ECO:0000313" key="5">
    <source>
        <dbReference type="EMBL" id="KAK1877891.1"/>
    </source>
</evidence>